<sequence length="40" mass="4176">MGQSFQSGCRTAGRRVGARRCASQQLLHLPAASVPLPVPA</sequence>
<reference evidence="1 2" key="1">
    <citation type="submission" date="2023-07" db="EMBL/GenBank/DDBJ databases">
        <title>Comparative genomics of wheat-associated soil bacteria to identify genetic determinants of phenazine resistance.</title>
        <authorList>
            <person name="Mouncey N."/>
        </authorList>
    </citation>
    <scope>NUCLEOTIDE SEQUENCE [LARGE SCALE GENOMIC DNA]</scope>
    <source>
        <strain evidence="1 2">V3I3</strain>
    </source>
</reference>
<organism evidence="1 2">
    <name type="scientific">Agromyces ramosus</name>
    <dbReference type="NCBI Taxonomy" id="33879"/>
    <lineage>
        <taxon>Bacteria</taxon>
        <taxon>Bacillati</taxon>
        <taxon>Actinomycetota</taxon>
        <taxon>Actinomycetes</taxon>
        <taxon>Micrococcales</taxon>
        <taxon>Microbacteriaceae</taxon>
        <taxon>Agromyces</taxon>
    </lineage>
</organism>
<protein>
    <submittedName>
        <fullName evidence="1">Uncharacterized protein</fullName>
    </submittedName>
</protein>
<dbReference type="Proteomes" id="UP001239083">
    <property type="component" value="Unassembled WGS sequence"/>
</dbReference>
<evidence type="ECO:0000313" key="1">
    <source>
        <dbReference type="EMBL" id="MDQ0894364.1"/>
    </source>
</evidence>
<dbReference type="EMBL" id="JAUSYY010000001">
    <property type="protein sequence ID" value="MDQ0894364.1"/>
    <property type="molecule type" value="Genomic_DNA"/>
</dbReference>
<comment type="caution">
    <text evidence="1">The sequence shown here is derived from an EMBL/GenBank/DDBJ whole genome shotgun (WGS) entry which is preliminary data.</text>
</comment>
<proteinExistence type="predicted"/>
<dbReference type="RefSeq" id="WP_307041551.1">
    <property type="nucleotide sequence ID" value="NZ_JAUSYY010000001.1"/>
</dbReference>
<keyword evidence="2" id="KW-1185">Reference proteome</keyword>
<evidence type="ECO:0000313" key="2">
    <source>
        <dbReference type="Proteomes" id="UP001239083"/>
    </source>
</evidence>
<accession>A0ABU0R8F8</accession>
<name>A0ABU0R8F8_9MICO</name>
<gene>
    <name evidence="1" type="ORF">QFZ26_001919</name>
</gene>